<evidence type="ECO:0000256" key="3">
    <source>
        <dbReference type="ARBA" id="ARBA00022692"/>
    </source>
</evidence>
<dbReference type="RefSeq" id="WP_091644186.1">
    <property type="nucleotide sequence ID" value="NZ_FMHW01000002.1"/>
</dbReference>
<gene>
    <name evidence="7" type="ORF">GA0074692_2695</name>
</gene>
<feature type="transmembrane region" description="Helical" evidence="6">
    <location>
        <begin position="100"/>
        <end position="121"/>
    </location>
</feature>
<keyword evidence="3 6" id="KW-0812">Transmembrane</keyword>
<evidence type="ECO:0000256" key="5">
    <source>
        <dbReference type="ARBA" id="ARBA00023136"/>
    </source>
</evidence>
<reference evidence="8" key="1">
    <citation type="submission" date="2016-06" db="EMBL/GenBank/DDBJ databases">
        <authorList>
            <person name="Varghese N."/>
            <person name="Submissions Spin"/>
        </authorList>
    </citation>
    <scope>NUCLEOTIDE SEQUENCE [LARGE SCALE GENOMIC DNA]</scope>
    <source>
        <strain evidence="8">DSM 43817</strain>
    </source>
</reference>
<evidence type="ECO:0000256" key="6">
    <source>
        <dbReference type="SAM" id="Phobius"/>
    </source>
</evidence>
<dbReference type="AlphaFoldDB" id="A0A1C6SIS9"/>
<keyword evidence="4 6" id="KW-1133">Transmembrane helix</keyword>
<dbReference type="STRING" id="145854.GA0074692_2695"/>
<keyword evidence="2" id="KW-1003">Cell membrane</keyword>
<keyword evidence="8" id="KW-1185">Reference proteome</keyword>
<name>A0A1C6SIS9_9ACTN</name>
<dbReference type="InterPro" id="IPR005538">
    <property type="entry name" value="LrgA/CidA"/>
</dbReference>
<accession>A0A1C6SIS9</accession>
<sequence>MSQDPPAGPAPVTRGLLGFTILYGLYALGTLATSLIGWSVPGAVIGLVMLLAMLQTPWGAHIEQWVGGVGTILVGLLPFLLVPVAAGIVTEADALAAEWVGSAVTVMAGWFVAILVTTLVARWSLGRGRR</sequence>
<dbReference type="GO" id="GO:0005886">
    <property type="term" value="C:plasma membrane"/>
    <property type="evidence" value="ECO:0007669"/>
    <property type="project" value="UniProtKB-SubCell"/>
</dbReference>
<protein>
    <submittedName>
        <fullName evidence="7">Holin-like protein</fullName>
    </submittedName>
</protein>
<dbReference type="EMBL" id="FMHW01000002">
    <property type="protein sequence ID" value="SCL29272.1"/>
    <property type="molecule type" value="Genomic_DNA"/>
</dbReference>
<organism evidence="7 8">
    <name type="scientific">Micromonospora pallida</name>
    <dbReference type="NCBI Taxonomy" id="145854"/>
    <lineage>
        <taxon>Bacteria</taxon>
        <taxon>Bacillati</taxon>
        <taxon>Actinomycetota</taxon>
        <taxon>Actinomycetes</taxon>
        <taxon>Micromonosporales</taxon>
        <taxon>Micromonosporaceae</taxon>
        <taxon>Micromonospora</taxon>
    </lineage>
</organism>
<feature type="transmembrane region" description="Helical" evidence="6">
    <location>
        <begin position="66"/>
        <end position="88"/>
    </location>
</feature>
<dbReference type="OrthoDB" id="385012at2"/>
<keyword evidence="5 6" id="KW-0472">Membrane</keyword>
<evidence type="ECO:0000256" key="4">
    <source>
        <dbReference type="ARBA" id="ARBA00022989"/>
    </source>
</evidence>
<evidence type="ECO:0000313" key="8">
    <source>
        <dbReference type="Proteomes" id="UP000198959"/>
    </source>
</evidence>
<evidence type="ECO:0000256" key="1">
    <source>
        <dbReference type="ARBA" id="ARBA00004651"/>
    </source>
</evidence>
<feature type="transmembrane region" description="Helical" evidence="6">
    <location>
        <begin position="35"/>
        <end position="54"/>
    </location>
</feature>
<dbReference type="PANTHER" id="PTHR33931">
    <property type="entry name" value="HOLIN-LIKE PROTEIN CIDA-RELATED"/>
    <property type="match status" value="1"/>
</dbReference>
<comment type="subcellular location">
    <subcellularLocation>
        <location evidence="1">Cell membrane</location>
        <topology evidence="1">Multi-pass membrane protein</topology>
    </subcellularLocation>
</comment>
<dbReference type="Proteomes" id="UP000198959">
    <property type="component" value="Unassembled WGS sequence"/>
</dbReference>
<evidence type="ECO:0000256" key="2">
    <source>
        <dbReference type="ARBA" id="ARBA00022475"/>
    </source>
</evidence>
<dbReference type="PANTHER" id="PTHR33931:SF5">
    <property type="entry name" value="UPF0299 MEMBRANE PROTEIN YOHJ"/>
    <property type="match status" value="1"/>
</dbReference>
<proteinExistence type="predicted"/>
<evidence type="ECO:0000313" key="7">
    <source>
        <dbReference type="EMBL" id="SCL29272.1"/>
    </source>
</evidence>
<dbReference type="Pfam" id="PF03788">
    <property type="entry name" value="LrgA"/>
    <property type="match status" value="1"/>
</dbReference>